<dbReference type="Proteomes" id="UP000054485">
    <property type="component" value="Unassembled WGS sequence"/>
</dbReference>
<keyword evidence="2" id="KW-1185">Reference proteome</keyword>
<dbReference type="OrthoDB" id="2672882at2759"/>
<evidence type="ECO:0000313" key="1">
    <source>
        <dbReference type="EMBL" id="KIK36294.1"/>
    </source>
</evidence>
<name>A0A0D0ADS5_9AGAM</name>
<dbReference type="HOGENOM" id="CLU_211262_0_0_1"/>
<gene>
    <name evidence="1" type="ORF">CY34DRAFT_94692</name>
</gene>
<sequence>MKEQSHNASLAACVAATYSLSIVESETMSWCLDDHETAPPSIKNAYPETALLSSPMLPSASA</sequence>
<dbReference type="EMBL" id="KN835542">
    <property type="protein sequence ID" value="KIK36294.1"/>
    <property type="molecule type" value="Genomic_DNA"/>
</dbReference>
<accession>A0A0D0ADS5</accession>
<evidence type="ECO:0000313" key="2">
    <source>
        <dbReference type="Proteomes" id="UP000054485"/>
    </source>
</evidence>
<reference evidence="2" key="2">
    <citation type="submission" date="2015-01" db="EMBL/GenBank/DDBJ databases">
        <title>Evolutionary Origins and Diversification of the Mycorrhizal Mutualists.</title>
        <authorList>
            <consortium name="DOE Joint Genome Institute"/>
            <consortium name="Mycorrhizal Genomics Consortium"/>
            <person name="Kohler A."/>
            <person name="Kuo A."/>
            <person name="Nagy L.G."/>
            <person name="Floudas D."/>
            <person name="Copeland A."/>
            <person name="Barry K.W."/>
            <person name="Cichocki N."/>
            <person name="Veneault-Fourrey C."/>
            <person name="LaButti K."/>
            <person name="Lindquist E.A."/>
            <person name="Lipzen A."/>
            <person name="Lundell T."/>
            <person name="Morin E."/>
            <person name="Murat C."/>
            <person name="Riley R."/>
            <person name="Ohm R."/>
            <person name="Sun H."/>
            <person name="Tunlid A."/>
            <person name="Henrissat B."/>
            <person name="Grigoriev I.V."/>
            <person name="Hibbett D.S."/>
            <person name="Martin F."/>
        </authorList>
    </citation>
    <scope>NUCLEOTIDE SEQUENCE [LARGE SCALE GENOMIC DNA]</scope>
    <source>
        <strain evidence="2">UH-Slu-Lm8-n1</strain>
    </source>
</reference>
<dbReference type="InParanoid" id="A0A0D0ADS5"/>
<organism evidence="1 2">
    <name type="scientific">Suillus luteus UH-Slu-Lm8-n1</name>
    <dbReference type="NCBI Taxonomy" id="930992"/>
    <lineage>
        <taxon>Eukaryota</taxon>
        <taxon>Fungi</taxon>
        <taxon>Dikarya</taxon>
        <taxon>Basidiomycota</taxon>
        <taxon>Agaricomycotina</taxon>
        <taxon>Agaricomycetes</taxon>
        <taxon>Agaricomycetidae</taxon>
        <taxon>Boletales</taxon>
        <taxon>Suillineae</taxon>
        <taxon>Suillaceae</taxon>
        <taxon>Suillus</taxon>
    </lineage>
</organism>
<protein>
    <submittedName>
        <fullName evidence="1">Uncharacterized protein</fullName>
    </submittedName>
</protein>
<proteinExistence type="predicted"/>
<reference evidence="1 2" key="1">
    <citation type="submission" date="2014-04" db="EMBL/GenBank/DDBJ databases">
        <authorList>
            <consortium name="DOE Joint Genome Institute"/>
            <person name="Kuo A."/>
            <person name="Ruytinx J."/>
            <person name="Rineau F."/>
            <person name="Colpaert J."/>
            <person name="Kohler A."/>
            <person name="Nagy L.G."/>
            <person name="Floudas D."/>
            <person name="Copeland A."/>
            <person name="Barry K.W."/>
            <person name="Cichocki N."/>
            <person name="Veneault-Fourrey C."/>
            <person name="LaButti K."/>
            <person name="Lindquist E.A."/>
            <person name="Lipzen A."/>
            <person name="Lundell T."/>
            <person name="Morin E."/>
            <person name="Murat C."/>
            <person name="Sun H."/>
            <person name="Tunlid A."/>
            <person name="Henrissat B."/>
            <person name="Grigoriev I.V."/>
            <person name="Hibbett D.S."/>
            <person name="Martin F."/>
            <person name="Nordberg H.P."/>
            <person name="Cantor M.N."/>
            <person name="Hua S.X."/>
        </authorList>
    </citation>
    <scope>NUCLEOTIDE SEQUENCE [LARGE SCALE GENOMIC DNA]</scope>
    <source>
        <strain evidence="1 2">UH-Slu-Lm8-n1</strain>
    </source>
</reference>
<dbReference type="AlphaFoldDB" id="A0A0D0ADS5"/>